<protein>
    <submittedName>
        <fullName evidence="3">Discs, large (Drosophila) homolog-associated protein 2a</fullName>
    </submittedName>
</protein>
<dbReference type="Pfam" id="PF03359">
    <property type="entry name" value="GKAP"/>
    <property type="match status" value="1"/>
</dbReference>
<reference evidence="3" key="2">
    <citation type="submission" date="2025-09" db="UniProtKB">
        <authorList>
            <consortium name="Ensembl"/>
        </authorList>
    </citation>
    <scope>IDENTIFICATION</scope>
</reference>
<accession>A0A8C4WZ07</accession>
<evidence type="ECO:0000256" key="1">
    <source>
        <dbReference type="ARBA" id="ARBA00008839"/>
    </source>
</evidence>
<comment type="similarity">
    <text evidence="1">Belongs to the SAPAP family.</text>
</comment>
<evidence type="ECO:0000256" key="2">
    <source>
        <dbReference type="SAM" id="MobiDB-lite"/>
    </source>
</evidence>
<proteinExistence type="inferred from homology"/>
<sequence>TFDSFKDNWYSSSYSSTFVMPGGSDNDIPCRRMRSGSYIKAMDEESEGDLEGETDVLENISPQGASRRASYLKATGQKSLSESTGYRASPKVYTRSHSYLRAVSEVSINHSMESLGPSTLLASPKFRSRNESYMRAMSSISQVSELEVNGQFEAMCESVFSEMEAQTVEALDLPACFRTRSHSYLRAIQAGYTYEEETTSTVPSSTPSPTPTTISTIKTVTITTYKKTPPPVPPRTTSKPLISVTTQSSTESAQDSYCEQGSTTPHHDTEGLSNSSESLDSAKALTAAMDAAAAQIHGPRILIHQGSTMEEDEDEDEIEDQDYGMEAEVIRKPLRKLHRFQSIGIQVEDEKRYDDVLFSHWCLVRDDGHGPLVPSFTAIFVEPNSAEHTVPLQVELDDGLPDFDPAGLPPPDSRHDGPWFARLLRAERERMEGWCLQMEQEARDNELPQEVLLKITTAVNSAHELMTEKFQQFHEICYQCMDPIADAWATSQDMAHFWESLQLSIEDISLKFDELFQLKVNDWRLAEAAERKTCLHSNETVPPLALTRCHHLLSPSPPIYSLQSVSTQH</sequence>
<evidence type="ECO:0000313" key="3">
    <source>
        <dbReference type="Ensembl" id="ENSEBUP00000020658.1"/>
    </source>
</evidence>
<evidence type="ECO:0000313" key="4">
    <source>
        <dbReference type="Proteomes" id="UP000694388"/>
    </source>
</evidence>
<dbReference type="PANTHER" id="PTHR12353">
    <property type="entry name" value="DISKS LARGE-ASSOCIATED PROTEIN DAP SAP90/PSD-95-ASSOCIATED PROTEIN"/>
    <property type="match status" value="1"/>
</dbReference>
<reference evidence="3" key="1">
    <citation type="submission" date="2025-08" db="UniProtKB">
        <authorList>
            <consortium name="Ensembl"/>
        </authorList>
    </citation>
    <scope>IDENTIFICATION</scope>
</reference>
<dbReference type="Ensembl" id="ENSEBUT00000021235.1">
    <property type="protein sequence ID" value="ENSEBUP00000020658.1"/>
    <property type="gene ID" value="ENSEBUG00000012719.1"/>
</dbReference>
<feature type="compositionally biased region" description="Polar residues" evidence="2">
    <location>
        <begin position="243"/>
        <end position="264"/>
    </location>
</feature>
<dbReference type="PANTHER" id="PTHR12353:SF31">
    <property type="entry name" value="LD44824P"/>
    <property type="match status" value="1"/>
</dbReference>
<dbReference type="GO" id="GO:0099572">
    <property type="term" value="C:postsynaptic specialization"/>
    <property type="evidence" value="ECO:0007669"/>
    <property type="project" value="TreeGrafter"/>
</dbReference>
<name>A0A8C4WZ07_EPTBU</name>
<dbReference type="Proteomes" id="UP000694388">
    <property type="component" value="Unplaced"/>
</dbReference>
<feature type="region of interest" description="Disordered" evidence="2">
    <location>
        <begin position="225"/>
        <end position="278"/>
    </location>
</feature>
<dbReference type="InterPro" id="IPR005026">
    <property type="entry name" value="SAPAP"/>
</dbReference>
<dbReference type="GO" id="GO:0023052">
    <property type="term" value="P:signaling"/>
    <property type="evidence" value="ECO:0007669"/>
    <property type="project" value="InterPro"/>
</dbReference>
<dbReference type="AlphaFoldDB" id="A0A8C4WZ07"/>
<dbReference type="GO" id="GO:0060090">
    <property type="term" value="F:molecular adaptor activity"/>
    <property type="evidence" value="ECO:0007669"/>
    <property type="project" value="TreeGrafter"/>
</dbReference>
<keyword evidence="4" id="KW-1185">Reference proteome</keyword>
<dbReference type="GO" id="GO:0098978">
    <property type="term" value="C:glutamatergic synapse"/>
    <property type="evidence" value="ECO:0007669"/>
    <property type="project" value="TreeGrafter"/>
</dbReference>
<organism evidence="3 4">
    <name type="scientific">Eptatretus burgeri</name>
    <name type="common">Inshore hagfish</name>
    <dbReference type="NCBI Taxonomy" id="7764"/>
    <lineage>
        <taxon>Eukaryota</taxon>
        <taxon>Metazoa</taxon>
        <taxon>Chordata</taxon>
        <taxon>Craniata</taxon>
        <taxon>Vertebrata</taxon>
        <taxon>Cyclostomata</taxon>
        <taxon>Myxini</taxon>
        <taxon>Myxiniformes</taxon>
        <taxon>Myxinidae</taxon>
        <taxon>Eptatretinae</taxon>
        <taxon>Eptatretus</taxon>
    </lineage>
</organism>
<dbReference type="GeneTree" id="ENSGT00940000157913"/>